<dbReference type="RefSeq" id="WP_354697579.1">
    <property type="nucleotide sequence ID" value="NZ_CP114014.1"/>
</dbReference>
<proteinExistence type="inferred from homology"/>
<protein>
    <recommendedName>
        <fullName evidence="4">Type I restriction modification DNA specificity domain-containing protein</fullName>
    </recommendedName>
</protein>
<gene>
    <name evidence="5" type="ORF">DSM112329_03214</name>
</gene>
<reference evidence="5" key="1">
    <citation type="submission" date="2022-12" db="EMBL/GenBank/DDBJ databases">
        <title>Paraconexibacter alkalitolerans sp. nov. and Baekduia alba sp. nov., isolated from soil and emended description of the genera Paraconexibacter (Chun et al., 2020) and Baekduia (An et al., 2020).</title>
        <authorList>
            <person name="Vieira S."/>
            <person name="Huber K.J."/>
            <person name="Geppert A."/>
            <person name="Wolf J."/>
            <person name="Neumann-Schaal M."/>
            <person name="Muesken M."/>
            <person name="Overmann J."/>
        </authorList>
    </citation>
    <scope>NUCLEOTIDE SEQUENCE</scope>
    <source>
        <strain evidence="5">AEG42_29</strain>
    </source>
</reference>
<dbReference type="SUPFAM" id="SSF116734">
    <property type="entry name" value="DNA methylase specificity domain"/>
    <property type="match status" value="2"/>
</dbReference>
<dbReference type="InterPro" id="IPR052021">
    <property type="entry name" value="Type-I_RS_S_subunit"/>
</dbReference>
<organism evidence="5">
    <name type="scientific">Paraconexibacter sp. AEG42_29</name>
    <dbReference type="NCBI Taxonomy" id="2997339"/>
    <lineage>
        <taxon>Bacteria</taxon>
        <taxon>Bacillati</taxon>
        <taxon>Actinomycetota</taxon>
        <taxon>Thermoleophilia</taxon>
        <taxon>Solirubrobacterales</taxon>
        <taxon>Paraconexibacteraceae</taxon>
        <taxon>Paraconexibacter</taxon>
    </lineage>
</organism>
<evidence type="ECO:0000256" key="2">
    <source>
        <dbReference type="ARBA" id="ARBA00022747"/>
    </source>
</evidence>
<accession>A0AAU7AXZ6</accession>
<dbReference type="EMBL" id="CP114014">
    <property type="protein sequence ID" value="XAY06345.1"/>
    <property type="molecule type" value="Genomic_DNA"/>
</dbReference>
<dbReference type="AlphaFoldDB" id="A0AAU7AXZ6"/>
<comment type="similarity">
    <text evidence="1">Belongs to the type-I restriction system S methylase family.</text>
</comment>
<dbReference type="REBASE" id="848401">
    <property type="entry name" value="S.Psp4229ORF3215P"/>
</dbReference>
<evidence type="ECO:0000313" key="5">
    <source>
        <dbReference type="EMBL" id="XAY06345.1"/>
    </source>
</evidence>
<evidence type="ECO:0000256" key="1">
    <source>
        <dbReference type="ARBA" id="ARBA00010923"/>
    </source>
</evidence>
<dbReference type="InterPro" id="IPR000055">
    <property type="entry name" value="Restrct_endonuc_typeI_TRD"/>
</dbReference>
<dbReference type="GO" id="GO:0003677">
    <property type="term" value="F:DNA binding"/>
    <property type="evidence" value="ECO:0007669"/>
    <property type="project" value="UniProtKB-KW"/>
</dbReference>
<dbReference type="GO" id="GO:0009307">
    <property type="term" value="P:DNA restriction-modification system"/>
    <property type="evidence" value="ECO:0007669"/>
    <property type="project" value="UniProtKB-KW"/>
</dbReference>
<keyword evidence="3" id="KW-0238">DNA-binding</keyword>
<name>A0AAU7AXZ6_9ACTN</name>
<dbReference type="KEGG" id="parq:DSM112329_03214"/>
<keyword evidence="2" id="KW-0680">Restriction system</keyword>
<dbReference type="Pfam" id="PF01420">
    <property type="entry name" value="Methylase_S"/>
    <property type="match status" value="1"/>
</dbReference>
<feature type="domain" description="Type I restriction modification DNA specificity" evidence="4">
    <location>
        <begin position="3"/>
        <end position="182"/>
    </location>
</feature>
<dbReference type="PANTHER" id="PTHR30408:SF13">
    <property type="entry name" value="TYPE I RESTRICTION ENZYME HINDI SPECIFICITY SUBUNIT"/>
    <property type="match status" value="1"/>
</dbReference>
<dbReference type="PANTHER" id="PTHR30408">
    <property type="entry name" value="TYPE-1 RESTRICTION ENZYME ECOKI SPECIFICITY PROTEIN"/>
    <property type="match status" value="1"/>
</dbReference>
<sequence length="389" mass="42035">MTPEGWQKTTLGALCAAGGGEIQTGPFGSQLHARDYVRHGVPVVMPQDIVDGLIDTSAIAQVRERDAARLAKHRLRANDVVYSRRGDVRKCALVTPEQEGWLCGTGCLRVRVGDAAYGPFIGAYLTSRATQDWVENNAVGLTMLNLNTGILSRVPVALPPEHEQRAVVEVLNAYGSLAAVRTTTRQRLIELRRALLSELARTDGDGTLTLADLAEVELRQVAPSRTSGSTRYVGMEHLAGETRGLIGHGRSSEVASQKVPFCEGDVLFGKLRPYLRKIALAPFDGIASTEILVIRPRSGVDAQFLYYRLCAPDVLSWIERHSEGTRMPRVSATNLLALPVGNPDSAALAISEALNRVDDQIAAARESSTGNDRVGLGLRDDLLAGEVRV</sequence>
<dbReference type="Gene3D" id="3.90.220.20">
    <property type="entry name" value="DNA methylase specificity domains"/>
    <property type="match status" value="2"/>
</dbReference>
<evidence type="ECO:0000259" key="4">
    <source>
        <dbReference type="Pfam" id="PF01420"/>
    </source>
</evidence>
<evidence type="ECO:0000256" key="3">
    <source>
        <dbReference type="ARBA" id="ARBA00023125"/>
    </source>
</evidence>
<dbReference type="InterPro" id="IPR044946">
    <property type="entry name" value="Restrct_endonuc_typeI_TRD_sf"/>
</dbReference>